<dbReference type="EMBL" id="JBHFFA010000003">
    <property type="protein sequence ID" value="KAL2634960.1"/>
    <property type="molecule type" value="Genomic_DNA"/>
</dbReference>
<proteinExistence type="predicted"/>
<protein>
    <submittedName>
        <fullName evidence="1">Uncharacterized protein</fullName>
    </submittedName>
</protein>
<sequence length="155" mass="17626">MAIQPVIPTRLRRPPTVGFEELSLLTRDEVFRHLKFDHLKTMGILFIDGNLFAKGDAGPQGQLLVNISREGLKEYLDFPCSEDSSCVVRASVIEISFRLNHRLEYSASTAKFREGWQAVFQLLHMNFFARMARQIQEGPLLMGDEPRNAFGNTQA</sequence>
<keyword evidence="2" id="KW-1185">Reference proteome</keyword>
<dbReference type="Proteomes" id="UP001605036">
    <property type="component" value="Unassembled WGS sequence"/>
</dbReference>
<organism evidence="1 2">
    <name type="scientific">Riccia fluitans</name>
    <dbReference type="NCBI Taxonomy" id="41844"/>
    <lineage>
        <taxon>Eukaryota</taxon>
        <taxon>Viridiplantae</taxon>
        <taxon>Streptophyta</taxon>
        <taxon>Embryophyta</taxon>
        <taxon>Marchantiophyta</taxon>
        <taxon>Marchantiopsida</taxon>
        <taxon>Marchantiidae</taxon>
        <taxon>Marchantiales</taxon>
        <taxon>Ricciaceae</taxon>
        <taxon>Riccia</taxon>
    </lineage>
</organism>
<accession>A0ABD1YWU8</accession>
<evidence type="ECO:0000313" key="2">
    <source>
        <dbReference type="Proteomes" id="UP001605036"/>
    </source>
</evidence>
<evidence type="ECO:0000313" key="1">
    <source>
        <dbReference type="EMBL" id="KAL2634960.1"/>
    </source>
</evidence>
<dbReference type="AlphaFoldDB" id="A0ABD1YWU8"/>
<name>A0ABD1YWU8_9MARC</name>
<comment type="caution">
    <text evidence="1">The sequence shown here is derived from an EMBL/GenBank/DDBJ whole genome shotgun (WGS) entry which is preliminary data.</text>
</comment>
<gene>
    <name evidence="1" type="ORF">R1flu_006439</name>
</gene>
<reference evidence="1 2" key="1">
    <citation type="submission" date="2024-09" db="EMBL/GenBank/DDBJ databases">
        <title>Chromosome-scale assembly of Riccia fluitans.</title>
        <authorList>
            <person name="Paukszto L."/>
            <person name="Sawicki J."/>
            <person name="Karawczyk K."/>
            <person name="Piernik-Szablinska J."/>
            <person name="Szczecinska M."/>
            <person name="Mazdziarz M."/>
        </authorList>
    </citation>
    <scope>NUCLEOTIDE SEQUENCE [LARGE SCALE GENOMIC DNA]</scope>
    <source>
        <strain evidence="1">Rf_01</strain>
        <tissue evidence="1">Aerial parts of the thallus</tissue>
    </source>
</reference>